<protein>
    <submittedName>
        <fullName evidence="1">Esterase / lipase</fullName>
    </submittedName>
</protein>
<dbReference type="AlphaFoldDB" id="A0AAC9FFN1"/>
<keyword evidence="2" id="KW-1185">Reference proteome</keyword>
<dbReference type="EMBL" id="CP013344">
    <property type="protein sequence ID" value="AMU90003.1"/>
    <property type="molecule type" value="Genomic_DNA"/>
</dbReference>
<dbReference type="KEGG" id="smaz:LH19_06545"/>
<name>A0AAC9FFN1_SPHMC</name>
<sequence>MTSMPNEEITENVLREFIRYSIAPWPYLAKKLDQRNLREHWRFEAQSVVNGKRFGESRKWKDRRTELYQNLIKRVVNDISRYRSWSPSRTDWISLWVASSGQVSFNYKPKARRPKAEADHVRDKWYNHYLETIDEETGRPHSTRQAARKAANRINRMIGAGVYPAEYALKPESLKAGACERKRAIRSREIAEANSQADKYVAKAEWFRAMADRASSARAKHLRRAADKWAQHAENLRGKPVFVEAEWWEMPPDLDEALRLQEALEGFSQRFAIAVASCEMMSEPSE</sequence>
<gene>
    <name evidence="1" type="ORF">ATM17_13245</name>
</gene>
<accession>A0AAC9FFN1</accession>
<proteinExistence type="predicted"/>
<reference evidence="2" key="1">
    <citation type="submission" date="2015-11" db="EMBL/GenBank/DDBJ databases">
        <title>Complete genome sequence of a polyethylene-glycol degrader Sphingopyxis macrogoltabida 203N (NBRC 111659).</title>
        <authorList>
            <person name="Yoshiyuki O."/>
            <person name="Shouta N."/>
            <person name="Nagata Y."/>
            <person name="Numata M."/>
            <person name="Tsuchikane K."/>
            <person name="Hosoyama A."/>
            <person name="Yamazoe A."/>
            <person name="Tsuda M."/>
            <person name="Fujita N."/>
            <person name="Kawai F."/>
        </authorList>
    </citation>
    <scope>NUCLEOTIDE SEQUENCE [LARGE SCALE GENOMIC DNA]</scope>
    <source>
        <strain evidence="2">203N</strain>
    </source>
</reference>
<reference evidence="1 2" key="2">
    <citation type="journal article" date="2016" name="Genome Announc.">
        <title>Complete Genome Sequence of Sphingopyxis macrogoltabida Strain 203N (NBRC 111659), a Polyethylene Glycol Degrader.</title>
        <authorList>
            <person name="Ohtsubo Y."/>
            <person name="Nonoyama S."/>
            <person name="Nagata Y."/>
            <person name="Numata M."/>
            <person name="Tsuchikane K."/>
            <person name="Hosoyama A."/>
            <person name="Yamazoe A."/>
            <person name="Tsuda M."/>
            <person name="Fujita N."/>
            <person name="Kawai F."/>
        </authorList>
    </citation>
    <scope>NUCLEOTIDE SEQUENCE [LARGE SCALE GENOMIC DNA]</scope>
    <source>
        <strain evidence="1 2">203N</strain>
    </source>
</reference>
<organism evidence="1 2">
    <name type="scientific">Sphingopyxis macrogoltabida</name>
    <name type="common">Sphingomonas macrogoltabidus</name>
    <dbReference type="NCBI Taxonomy" id="33050"/>
    <lineage>
        <taxon>Bacteria</taxon>
        <taxon>Pseudomonadati</taxon>
        <taxon>Pseudomonadota</taxon>
        <taxon>Alphaproteobacteria</taxon>
        <taxon>Sphingomonadales</taxon>
        <taxon>Sphingomonadaceae</taxon>
        <taxon>Sphingopyxis</taxon>
    </lineage>
</organism>
<evidence type="ECO:0000313" key="1">
    <source>
        <dbReference type="EMBL" id="AMU90003.1"/>
    </source>
</evidence>
<dbReference type="RefSeq" id="WP_145923445.1">
    <property type="nucleotide sequence ID" value="NZ_CP009429.1"/>
</dbReference>
<evidence type="ECO:0000313" key="2">
    <source>
        <dbReference type="Proteomes" id="UP000076088"/>
    </source>
</evidence>
<dbReference type="Proteomes" id="UP000076088">
    <property type="component" value="Chromosome"/>
</dbReference>